<dbReference type="Proteomes" id="UP000721236">
    <property type="component" value="Unassembled WGS sequence"/>
</dbReference>
<dbReference type="InterPro" id="IPR045861">
    <property type="entry name" value="CorA_cytoplasmic_dom"/>
</dbReference>
<evidence type="ECO:0000256" key="11">
    <source>
        <dbReference type="ARBA" id="ARBA00023136"/>
    </source>
</evidence>
<keyword evidence="15" id="KW-1185">Reference proteome</keyword>
<dbReference type="PANTHER" id="PTHR47685:SF1">
    <property type="entry name" value="MAGNESIUM TRANSPORT PROTEIN CORA"/>
    <property type="match status" value="1"/>
</dbReference>
<dbReference type="InterPro" id="IPR050829">
    <property type="entry name" value="CorA_MIT"/>
</dbReference>
<evidence type="ECO:0000256" key="8">
    <source>
        <dbReference type="ARBA" id="ARBA00022842"/>
    </source>
</evidence>
<evidence type="ECO:0000313" key="15">
    <source>
        <dbReference type="Proteomes" id="UP000721236"/>
    </source>
</evidence>
<comment type="subcellular location">
    <subcellularLocation>
        <location evidence="1">Cell inner membrane</location>
        <topology evidence="1">Multi-pass membrane protein</topology>
    </subcellularLocation>
    <subcellularLocation>
        <location evidence="13">Membrane</location>
        <topology evidence="13">Multi-pass membrane protein</topology>
    </subcellularLocation>
</comment>
<reference evidence="14 15" key="1">
    <citation type="submission" date="2021-08" db="EMBL/GenBank/DDBJ databases">
        <authorList>
            <person name="Peeters C."/>
        </authorList>
    </citation>
    <scope>NUCLEOTIDE SEQUENCE [LARGE SCALE GENOMIC DNA]</scope>
    <source>
        <strain evidence="14 15">LMG 21510</strain>
    </source>
</reference>
<evidence type="ECO:0000256" key="4">
    <source>
        <dbReference type="ARBA" id="ARBA00022448"/>
    </source>
</evidence>
<dbReference type="InterPro" id="IPR045863">
    <property type="entry name" value="CorA_TM1_TM2"/>
</dbReference>
<comment type="similarity">
    <text evidence="2 13">Belongs to the CorA metal ion transporter (MIT) (TC 1.A.35) family.</text>
</comment>
<organism evidence="14 15">
    <name type="scientific">Cupriavidus respiraculi</name>
    <dbReference type="NCBI Taxonomy" id="195930"/>
    <lineage>
        <taxon>Bacteria</taxon>
        <taxon>Pseudomonadati</taxon>
        <taxon>Pseudomonadota</taxon>
        <taxon>Betaproteobacteria</taxon>
        <taxon>Burkholderiales</taxon>
        <taxon>Burkholderiaceae</taxon>
        <taxon>Cupriavidus</taxon>
    </lineage>
</organism>
<evidence type="ECO:0000256" key="9">
    <source>
        <dbReference type="ARBA" id="ARBA00022989"/>
    </source>
</evidence>
<dbReference type="RefSeq" id="WP_222208479.1">
    <property type="nucleotide sequence ID" value="NZ_CAJZAH010000003.1"/>
</dbReference>
<keyword evidence="9 13" id="KW-1133">Transmembrane helix</keyword>
<proteinExistence type="inferred from homology"/>
<keyword evidence="6" id="KW-0997">Cell inner membrane</keyword>
<evidence type="ECO:0000256" key="3">
    <source>
        <dbReference type="ARBA" id="ARBA00019439"/>
    </source>
</evidence>
<evidence type="ECO:0000256" key="13">
    <source>
        <dbReference type="RuleBase" id="RU362010"/>
    </source>
</evidence>
<evidence type="ECO:0000256" key="1">
    <source>
        <dbReference type="ARBA" id="ARBA00004429"/>
    </source>
</evidence>
<keyword evidence="4 13" id="KW-0813">Transport</keyword>
<dbReference type="CDD" id="cd12835">
    <property type="entry name" value="EcCorA-like_1"/>
    <property type="match status" value="1"/>
</dbReference>
<name>A0ABM8X9U8_9BURK</name>
<keyword evidence="5 13" id="KW-1003">Cell membrane</keyword>
<accession>A0ABM8X9U8</accession>
<evidence type="ECO:0000256" key="2">
    <source>
        <dbReference type="ARBA" id="ARBA00009765"/>
    </source>
</evidence>
<dbReference type="SUPFAM" id="SSF144083">
    <property type="entry name" value="Magnesium transport protein CorA, transmembrane region"/>
    <property type="match status" value="1"/>
</dbReference>
<evidence type="ECO:0000256" key="6">
    <source>
        <dbReference type="ARBA" id="ARBA00022519"/>
    </source>
</evidence>
<evidence type="ECO:0000256" key="12">
    <source>
        <dbReference type="ARBA" id="ARBA00034269"/>
    </source>
</evidence>
<comment type="caution">
    <text evidence="14">The sequence shown here is derived from an EMBL/GenBank/DDBJ whole genome shotgun (WGS) entry which is preliminary data.</text>
</comment>
<keyword evidence="7 13" id="KW-0812">Transmembrane</keyword>
<feature type="transmembrane region" description="Helical" evidence="13">
    <location>
        <begin position="293"/>
        <end position="313"/>
    </location>
</feature>
<comment type="catalytic activity">
    <reaction evidence="12">
        <text>Mg(2+)(in) = Mg(2+)(out)</text>
        <dbReference type="Rhea" id="RHEA:29827"/>
        <dbReference type="ChEBI" id="CHEBI:18420"/>
    </reaction>
</comment>
<dbReference type="InterPro" id="IPR002523">
    <property type="entry name" value="MgTranspt_CorA/ZnTranspt_ZntB"/>
</dbReference>
<keyword evidence="8 13" id="KW-0460">Magnesium</keyword>
<gene>
    <name evidence="14" type="primary">corA_1</name>
    <name evidence="13" type="synonym">corA</name>
    <name evidence="14" type="ORF">LMG21510_03132</name>
</gene>
<dbReference type="SUPFAM" id="SSF143865">
    <property type="entry name" value="CorA soluble domain-like"/>
    <property type="match status" value="1"/>
</dbReference>
<dbReference type="InterPro" id="IPR004488">
    <property type="entry name" value="Mg/Co-transport_prot_CorA"/>
</dbReference>
<comment type="function">
    <text evidence="13">Mediates influx of magnesium ions.</text>
</comment>
<evidence type="ECO:0000256" key="7">
    <source>
        <dbReference type="ARBA" id="ARBA00022692"/>
    </source>
</evidence>
<dbReference type="NCBIfam" id="TIGR00383">
    <property type="entry name" value="corA"/>
    <property type="match status" value="1"/>
</dbReference>
<evidence type="ECO:0000256" key="5">
    <source>
        <dbReference type="ARBA" id="ARBA00022475"/>
    </source>
</evidence>
<keyword evidence="10 13" id="KW-0406">Ion transport</keyword>
<evidence type="ECO:0000313" key="14">
    <source>
        <dbReference type="EMBL" id="CAG9176796.1"/>
    </source>
</evidence>
<dbReference type="Gene3D" id="3.30.460.20">
    <property type="entry name" value="CorA soluble domain-like"/>
    <property type="match status" value="1"/>
</dbReference>
<dbReference type="Pfam" id="PF01544">
    <property type="entry name" value="CorA"/>
    <property type="match status" value="1"/>
</dbReference>
<dbReference type="PANTHER" id="PTHR47685">
    <property type="entry name" value="MAGNESIUM TRANSPORT PROTEIN CORA"/>
    <property type="match status" value="1"/>
</dbReference>
<feature type="transmembrane region" description="Helical" evidence="13">
    <location>
        <begin position="261"/>
        <end position="281"/>
    </location>
</feature>
<dbReference type="EMBL" id="CAJZAH010000003">
    <property type="protein sequence ID" value="CAG9176796.1"/>
    <property type="molecule type" value="Genomic_DNA"/>
</dbReference>
<protein>
    <recommendedName>
        <fullName evidence="3 13">Magnesium transport protein CorA</fullName>
    </recommendedName>
</protein>
<dbReference type="Gene3D" id="1.20.58.340">
    <property type="entry name" value="Magnesium transport protein CorA, transmembrane region"/>
    <property type="match status" value="1"/>
</dbReference>
<evidence type="ECO:0000256" key="10">
    <source>
        <dbReference type="ARBA" id="ARBA00023065"/>
    </source>
</evidence>
<sequence length="320" mass="36797">MINLFVLQKGRLAQEQVDDRNELLQHKPIWIDVVDPDDEELAWIKEAYNVVLPELEDLGDLEASARYFEGEDENIHIRTDFLLAEDEVSRNVRVAFVLTRDVLFSIHDEDLPVFRLVRLRARMRPGSVRNAKDVLMDLYATDAEYSADSIEEIYERLEEASRRVLAENVTDAAAADVLETIAREEDLNGRIRRNVMDTRRAVSFLMRSQLLSAEQQDEARQILRDIDSIENHTAFLFDKINFLMDATVGFININQNKIIKLFSVVSVALMPPTLIASVYGMNFKFMPELDWAAGYPWAIVLMAVSAAIPLVYFRRKGWLS</sequence>
<keyword evidence="11 13" id="KW-0472">Membrane</keyword>